<name>A0A2S3W243_9PROT</name>
<organism evidence="9 10">
    <name type="scientific">Novacetimonas maltaceti</name>
    <dbReference type="NCBI Taxonomy" id="1203393"/>
    <lineage>
        <taxon>Bacteria</taxon>
        <taxon>Pseudomonadati</taxon>
        <taxon>Pseudomonadota</taxon>
        <taxon>Alphaproteobacteria</taxon>
        <taxon>Acetobacterales</taxon>
        <taxon>Acetobacteraceae</taxon>
        <taxon>Novacetimonas</taxon>
    </lineage>
</organism>
<dbReference type="PANTHER" id="PTHR34353:SF3">
    <property type="entry name" value="CRISPR-ASSOCIATED ENDONUCLEASE CAS1"/>
    <property type="match status" value="1"/>
</dbReference>
<comment type="similarity">
    <text evidence="8">Belongs to the CRISPR-associated endonuclease Cas1 family.</text>
</comment>
<evidence type="ECO:0000256" key="8">
    <source>
        <dbReference type="HAMAP-Rule" id="MF_01470"/>
    </source>
</evidence>
<reference evidence="9 10" key="1">
    <citation type="submission" date="2018-01" db="EMBL/GenBank/DDBJ databases">
        <title>Draft Genome Sequence of Komagataeibacter maltaceti LMG 1529, a Vinegar Producing Acetic Acid Bacterium Isolated from Malt Vinegar Brewery Acetifiers.</title>
        <authorList>
            <person name="Zhang Q."/>
            <person name="Hollensteiner J."/>
            <person name="Poehlein A."/>
            <person name="Daniel R."/>
        </authorList>
    </citation>
    <scope>NUCLEOTIDE SEQUENCE [LARGE SCALE GENOMIC DNA]</scope>
    <source>
        <strain evidence="9 10">LMG 1529</strain>
    </source>
</reference>
<keyword evidence="10" id="KW-1185">Reference proteome</keyword>
<comment type="caution">
    <text evidence="9">The sequence shown here is derived from an EMBL/GenBank/DDBJ whole genome shotgun (WGS) entry which is preliminary data.</text>
</comment>
<dbReference type="EC" id="3.1.-.-" evidence="8"/>
<dbReference type="GO" id="GO:0004520">
    <property type="term" value="F:DNA endonuclease activity"/>
    <property type="evidence" value="ECO:0007669"/>
    <property type="project" value="InterPro"/>
</dbReference>
<dbReference type="GO" id="GO:0043571">
    <property type="term" value="P:maintenance of CRISPR repeat elements"/>
    <property type="evidence" value="ECO:0007669"/>
    <property type="project" value="UniProtKB-UniRule"/>
</dbReference>
<keyword evidence="5 8" id="KW-0460">Magnesium</keyword>
<feature type="binding site" evidence="8">
    <location>
        <position position="213"/>
    </location>
    <ligand>
        <name>Mn(2+)</name>
        <dbReference type="ChEBI" id="CHEBI:29035"/>
    </ligand>
</feature>
<keyword evidence="3 8" id="KW-0255">Endonuclease</keyword>
<evidence type="ECO:0000256" key="3">
    <source>
        <dbReference type="ARBA" id="ARBA00022759"/>
    </source>
</evidence>
<dbReference type="GO" id="GO:0003677">
    <property type="term" value="F:DNA binding"/>
    <property type="evidence" value="ECO:0007669"/>
    <property type="project" value="UniProtKB-KW"/>
</dbReference>
<keyword evidence="6 8" id="KW-0051">Antiviral defense</keyword>
<dbReference type="CDD" id="cd09719">
    <property type="entry name" value="Cas1_I-E"/>
    <property type="match status" value="1"/>
</dbReference>
<dbReference type="EMBL" id="POTC01000014">
    <property type="protein sequence ID" value="POF62906.1"/>
    <property type="molecule type" value="Genomic_DNA"/>
</dbReference>
<feature type="binding site" evidence="8">
    <location>
        <position position="146"/>
    </location>
    <ligand>
        <name>Mn(2+)</name>
        <dbReference type="ChEBI" id="CHEBI:29035"/>
    </ligand>
</feature>
<comment type="function">
    <text evidence="8">CRISPR (clustered regularly interspaced short palindromic repeat), is an adaptive immune system that provides protection against mobile genetic elements (viruses, transposable elements and conjugative plasmids). CRISPR clusters contain spacers, sequences complementary to antecedent mobile elements, and target invading nucleic acids. CRISPR clusters are transcribed and processed into CRISPR RNA (crRNA). Acts as a dsDNA endonuclease. Involved in the integration of spacer DNA into the CRISPR cassette.</text>
</comment>
<keyword evidence="4 8" id="KW-0378">Hydrolase</keyword>
<evidence type="ECO:0000256" key="4">
    <source>
        <dbReference type="ARBA" id="ARBA00022801"/>
    </source>
</evidence>
<dbReference type="Gene3D" id="1.20.120.920">
    <property type="entry name" value="CRISPR-associated endonuclease Cas1, C-terminal domain"/>
    <property type="match status" value="1"/>
</dbReference>
<dbReference type="GO" id="GO:0051607">
    <property type="term" value="P:defense response to virus"/>
    <property type="evidence" value="ECO:0007669"/>
    <property type="project" value="UniProtKB-UniRule"/>
</dbReference>
<dbReference type="InterPro" id="IPR033641">
    <property type="entry name" value="Cas1_I-E"/>
</dbReference>
<evidence type="ECO:0000256" key="2">
    <source>
        <dbReference type="ARBA" id="ARBA00022723"/>
    </source>
</evidence>
<keyword evidence="7 8" id="KW-0238">DNA-binding</keyword>
<proteinExistence type="inferred from homology"/>
<dbReference type="GO" id="GO:0016787">
    <property type="term" value="F:hydrolase activity"/>
    <property type="evidence" value="ECO:0007669"/>
    <property type="project" value="UniProtKB-KW"/>
</dbReference>
<sequence>MSRPMPGLPPPRPIALKERASILFVSMGQLDVLDGAFVLVDRGGVRTHIPIGGLACLMLEPGTRVSHAAVALAARAGTLLIWVGEAGVRLYASGQPGGARADRLLFQARLALDETARLKVVRRMYALRFGEDAPERRSVDQLRGIEGARVRETYRLLAHAHGAQWDGRRYNPHEWETANVVNRCLSAATAALYGITEAAILAAGYAPAIGFLHTGKPQSFVYDIADIVKFDLVVPEAFRVAAAVQQGRPLDGQVVTDPVSTVRHRCRDQFRRTKILGRLIPMIEDVLAAGGLEVPPAPEEAVPVAFTDREGMGDAGHRG</sequence>
<gene>
    <name evidence="9" type="primary">ygbT</name>
    <name evidence="8" type="synonym">cas1</name>
    <name evidence="9" type="ORF">KMAL_14060</name>
</gene>
<keyword evidence="8" id="KW-0464">Manganese</keyword>
<dbReference type="InterPro" id="IPR042211">
    <property type="entry name" value="CRISPR-assoc_Cas1_N"/>
</dbReference>
<evidence type="ECO:0000313" key="9">
    <source>
        <dbReference type="EMBL" id="POF62906.1"/>
    </source>
</evidence>
<dbReference type="InterPro" id="IPR050646">
    <property type="entry name" value="Cas1"/>
</dbReference>
<dbReference type="RefSeq" id="WP_110095038.1">
    <property type="nucleotide sequence ID" value="NZ_NKUE01000002.1"/>
</dbReference>
<dbReference type="GO" id="GO:0046872">
    <property type="term" value="F:metal ion binding"/>
    <property type="evidence" value="ECO:0007669"/>
    <property type="project" value="UniProtKB-UniRule"/>
</dbReference>
<keyword evidence="2 8" id="KW-0479">Metal-binding</keyword>
<dbReference type="NCBIfam" id="TIGR00287">
    <property type="entry name" value="cas1"/>
    <property type="match status" value="1"/>
</dbReference>
<dbReference type="Proteomes" id="UP000237344">
    <property type="component" value="Unassembled WGS sequence"/>
</dbReference>
<dbReference type="Gene3D" id="3.100.10.20">
    <property type="entry name" value="CRISPR-associated endonuclease Cas1, N-terminal domain"/>
    <property type="match status" value="1"/>
</dbReference>
<dbReference type="Pfam" id="PF01867">
    <property type="entry name" value="Cas_Cas1"/>
    <property type="match status" value="1"/>
</dbReference>
<dbReference type="HAMAP" id="MF_01470">
    <property type="entry name" value="Cas1"/>
    <property type="match status" value="1"/>
</dbReference>
<evidence type="ECO:0000256" key="7">
    <source>
        <dbReference type="ARBA" id="ARBA00023125"/>
    </source>
</evidence>
<protein>
    <recommendedName>
        <fullName evidence="8">CRISPR-associated endonuclease Cas1</fullName>
        <ecNumber evidence="8">3.1.-.-</ecNumber>
    </recommendedName>
</protein>
<accession>A0A2S3W243</accession>
<dbReference type="InterPro" id="IPR042206">
    <property type="entry name" value="CRISPR-assoc_Cas1_C"/>
</dbReference>
<evidence type="ECO:0000256" key="6">
    <source>
        <dbReference type="ARBA" id="ARBA00023118"/>
    </source>
</evidence>
<evidence type="ECO:0000256" key="1">
    <source>
        <dbReference type="ARBA" id="ARBA00022722"/>
    </source>
</evidence>
<feature type="binding site" evidence="8">
    <location>
        <position position="226"/>
    </location>
    <ligand>
        <name>Mn(2+)</name>
        <dbReference type="ChEBI" id="CHEBI:29035"/>
    </ligand>
</feature>
<comment type="cofactor">
    <cofactor evidence="8">
        <name>Mg(2+)</name>
        <dbReference type="ChEBI" id="CHEBI:18420"/>
    </cofactor>
    <cofactor evidence="8">
        <name>Mn(2+)</name>
        <dbReference type="ChEBI" id="CHEBI:29035"/>
    </cofactor>
</comment>
<dbReference type="AlphaFoldDB" id="A0A2S3W243"/>
<evidence type="ECO:0000313" key="10">
    <source>
        <dbReference type="Proteomes" id="UP000237344"/>
    </source>
</evidence>
<evidence type="ECO:0000256" key="5">
    <source>
        <dbReference type="ARBA" id="ARBA00022842"/>
    </source>
</evidence>
<keyword evidence="1 8" id="KW-0540">Nuclease</keyword>
<dbReference type="InterPro" id="IPR002729">
    <property type="entry name" value="CRISPR-assoc_Cas1"/>
</dbReference>
<dbReference type="OrthoDB" id="9777847at2"/>
<dbReference type="PANTHER" id="PTHR34353">
    <property type="entry name" value="CRISPR-ASSOCIATED ENDONUCLEASE CAS1 1"/>
    <property type="match status" value="1"/>
</dbReference>
<dbReference type="InterPro" id="IPR019851">
    <property type="entry name" value="CRISPR-assoc_Cas1_ECOLI"/>
</dbReference>
<comment type="subunit">
    <text evidence="8">Homodimer, forms a heterotetramer with a Cas2 homodimer.</text>
</comment>
<dbReference type="NCBIfam" id="TIGR03638">
    <property type="entry name" value="cas1_ECOLI"/>
    <property type="match status" value="1"/>
</dbReference>